<dbReference type="InterPro" id="IPR014349">
    <property type="entry name" value="Rieske_Fe-S_prot"/>
</dbReference>
<comment type="catalytic activity">
    <reaction evidence="18">
        <text>a quinol + 2 Fe(III)-[cytochrome c](out) = a quinone + 2 Fe(II)-[cytochrome c](out) + 2 H(+)(out)</text>
        <dbReference type="Rhea" id="RHEA:11484"/>
        <dbReference type="Rhea" id="RHEA-COMP:10350"/>
        <dbReference type="Rhea" id="RHEA-COMP:14399"/>
        <dbReference type="ChEBI" id="CHEBI:15378"/>
        <dbReference type="ChEBI" id="CHEBI:24646"/>
        <dbReference type="ChEBI" id="CHEBI:29033"/>
        <dbReference type="ChEBI" id="CHEBI:29034"/>
        <dbReference type="ChEBI" id="CHEBI:132124"/>
        <dbReference type="EC" id="7.1.1.8"/>
    </reaction>
</comment>
<gene>
    <name evidence="23" type="ORF">METZ01_LOCUS19142</name>
</gene>
<dbReference type="PANTHER" id="PTHR10134">
    <property type="entry name" value="CYTOCHROME B-C1 COMPLEX SUBUNIT RIESKE, MITOCHONDRIAL"/>
    <property type="match status" value="1"/>
</dbReference>
<dbReference type="AlphaFoldDB" id="A0A381PIP3"/>
<evidence type="ECO:0000256" key="8">
    <source>
        <dbReference type="ARBA" id="ARBA00022692"/>
    </source>
</evidence>
<dbReference type="Gene3D" id="1.20.5.510">
    <property type="entry name" value="Single helix bin"/>
    <property type="match status" value="1"/>
</dbReference>
<evidence type="ECO:0000256" key="1">
    <source>
        <dbReference type="ARBA" id="ARBA00002444"/>
    </source>
</evidence>
<dbReference type="PROSITE" id="PS51296">
    <property type="entry name" value="RIESKE"/>
    <property type="match status" value="1"/>
</dbReference>
<keyword evidence="17" id="KW-1015">Disulfide bond</keyword>
<dbReference type="SUPFAM" id="SSF50022">
    <property type="entry name" value="ISP domain"/>
    <property type="match status" value="1"/>
</dbReference>
<dbReference type="CDD" id="cd03470">
    <property type="entry name" value="Rieske_cytochrome_bc1"/>
    <property type="match status" value="1"/>
</dbReference>
<accession>A0A381PIP3</accession>
<dbReference type="EC" id="7.1.1.8" evidence="4"/>
<dbReference type="GO" id="GO:0051537">
    <property type="term" value="F:2 iron, 2 sulfur cluster binding"/>
    <property type="evidence" value="ECO:0007669"/>
    <property type="project" value="UniProtKB-KW"/>
</dbReference>
<keyword evidence="6" id="KW-0813">Transport</keyword>
<dbReference type="InterPro" id="IPR006317">
    <property type="entry name" value="Ubiquinol_cyt_c_Rdtase_Fe-S-su"/>
</dbReference>
<evidence type="ECO:0000256" key="14">
    <source>
        <dbReference type="ARBA" id="ARBA00023004"/>
    </source>
</evidence>
<evidence type="ECO:0000256" key="4">
    <source>
        <dbReference type="ARBA" id="ARBA00012951"/>
    </source>
</evidence>
<evidence type="ECO:0000256" key="16">
    <source>
        <dbReference type="ARBA" id="ARBA00023136"/>
    </source>
</evidence>
<dbReference type="Gene3D" id="2.102.10.10">
    <property type="entry name" value="Rieske [2Fe-2S] iron-sulphur domain"/>
    <property type="match status" value="1"/>
</dbReference>
<keyword evidence="16 21" id="KW-0472">Membrane</keyword>
<keyword evidence="10" id="KW-0479">Metal-binding</keyword>
<evidence type="ECO:0000256" key="5">
    <source>
        <dbReference type="ARBA" id="ARBA00019816"/>
    </source>
</evidence>
<keyword evidence="7" id="KW-1003">Cell membrane</keyword>
<keyword evidence="11" id="KW-1278">Translocase</keyword>
<keyword evidence="14" id="KW-0408">Iron</keyword>
<feature type="transmembrane region" description="Helical" evidence="21">
    <location>
        <begin position="12"/>
        <end position="33"/>
    </location>
</feature>
<feature type="domain" description="Rieske" evidence="22">
    <location>
        <begin position="84"/>
        <end position="186"/>
    </location>
</feature>
<keyword evidence="12" id="KW-0249">Electron transport</keyword>
<evidence type="ECO:0000256" key="18">
    <source>
        <dbReference type="ARBA" id="ARBA00029351"/>
    </source>
</evidence>
<evidence type="ECO:0000313" key="23">
    <source>
        <dbReference type="EMBL" id="SUZ66288.1"/>
    </source>
</evidence>
<comment type="cofactor">
    <cofactor evidence="20">
        <name>[2Fe-2S] cluster</name>
        <dbReference type="ChEBI" id="CHEBI:190135"/>
    </cofactor>
</comment>
<dbReference type="InterPro" id="IPR005805">
    <property type="entry name" value="Rieske_Fe-S_prot_C"/>
</dbReference>
<comment type="subcellular location">
    <subcellularLocation>
        <location evidence="2">Cell membrane</location>
        <topology evidence="2">Single-pass membrane protein</topology>
    </subcellularLocation>
</comment>
<dbReference type="PROSITE" id="PS51318">
    <property type="entry name" value="TAT"/>
    <property type="match status" value="1"/>
</dbReference>
<sequence length="195" mass="21745">MKNEVDNNRRHFLTVATSVTGGLGIAMAAVPFLSSLKPSARARALGMPVEVPLGSLEPGEMIRVIWRGKVVFILKRTQEMLEHLQNLTDKLRDPASKVMQQQPEYAVNEFRSLKPEYLVVEGTCTHLGCAPLAQFEVVPMEDWFGGFFCPCHGSRFDLSGRVYKGVPAPTNLRVPPYRYIQDDLIIIGENPESTS</sequence>
<evidence type="ECO:0000256" key="15">
    <source>
        <dbReference type="ARBA" id="ARBA00023014"/>
    </source>
</evidence>
<evidence type="ECO:0000256" key="21">
    <source>
        <dbReference type="SAM" id="Phobius"/>
    </source>
</evidence>
<dbReference type="InterPro" id="IPR019470">
    <property type="entry name" value="Ubiq_cytC_Rdtase_Fe-S_su_TAT"/>
</dbReference>
<dbReference type="Pfam" id="PF00355">
    <property type="entry name" value="Rieske"/>
    <property type="match status" value="1"/>
</dbReference>
<evidence type="ECO:0000256" key="10">
    <source>
        <dbReference type="ARBA" id="ARBA00022723"/>
    </source>
</evidence>
<reference evidence="23" key="1">
    <citation type="submission" date="2018-05" db="EMBL/GenBank/DDBJ databases">
        <authorList>
            <person name="Lanie J.A."/>
            <person name="Ng W.-L."/>
            <person name="Kazmierczak K.M."/>
            <person name="Andrzejewski T.M."/>
            <person name="Davidsen T.M."/>
            <person name="Wayne K.J."/>
            <person name="Tettelin H."/>
            <person name="Glass J.I."/>
            <person name="Rusch D."/>
            <person name="Podicherti R."/>
            <person name="Tsui H.-C.T."/>
            <person name="Winkler M.E."/>
        </authorList>
    </citation>
    <scope>NUCLEOTIDE SEQUENCE</scope>
</reference>
<keyword evidence="8 21" id="KW-0812">Transmembrane</keyword>
<keyword evidence="15" id="KW-0411">Iron-sulfur</keyword>
<evidence type="ECO:0000256" key="6">
    <source>
        <dbReference type="ARBA" id="ARBA00022448"/>
    </source>
</evidence>
<evidence type="ECO:0000259" key="22">
    <source>
        <dbReference type="PROSITE" id="PS51296"/>
    </source>
</evidence>
<dbReference type="InterPro" id="IPR006311">
    <property type="entry name" value="TAT_signal"/>
</dbReference>
<evidence type="ECO:0000256" key="19">
    <source>
        <dbReference type="ARBA" id="ARBA00032409"/>
    </source>
</evidence>
<keyword evidence="13 21" id="KW-1133">Transmembrane helix</keyword>
<dbReference type="EMBL" id="UINC01000980">
    <property type="protein sequence ID" value="SUZ66288.1"/>
    <property type="molecule type" value="Genomic_DNA"/>
</dbReference>
<comment type="function">
    <text evidence="1">Component of the ubiquinol-cytochrome c reductase complex (complex III or cytochrome b-c1 complex), which is a respiratory chain that generates an electrochemical potential coupled to ATP synthesis.</text>
</comment>
<evidence type="ECO:0000256" key="17">
    <source>
        <dbReference type="ARBA" id="ARBA00023157"/>
    </source>
</evidence>
<evidence type="ECO:0000256" key="11">
    <source>
        <dbReference type="ARBA" id="ARBA00022967"/>
    </source>
</evidence>
<evidence type="ECO:0000256" key="3">
    <source>
        <dbReference type="ARBA" id="ARBA00011649"/>
    </source>
</evidence>
<keyword evidence="9" id="KW-0001">2Fe-2S</keyword>
<dbReference type="GO" id="GO:0005886">
    <property type="term" value="C:plasma membrane"/>
    <property type="evidence" value="ECO:0007669"/>
    <property type="project" value="UniProtKB-SubCell"/>
</dbReference>
<protein>
    <recommendedName>
        <fullName evidence="5">Ubiquinol-cytochrome c reductase iron-sulfur subunit</fullName>
        <ecNumber evidence="4">7.1.1.8</ecNumber>
    </recommendedName>
    <alternativeName>
        <fullName evidence="19">Rieske iron-sulfur protein</fullName>
    </alternativeName>
</protein>
<dbReference type="Pfam" id="PF10399">
    <property type="entry name" value="UCR_Fe-S_N"/>
    <property type="match status" value="1"/>
</dbReference>
<evidence type="ECO:0000256" key="7">
    <source>
        <dbReference type="ARBA" id="ARBA00022475"/>
    </source>
</evidence>
<evidence type="ECO:0000256" key="9">
    <source>
        <dbReference type="ARBA" id="ARBA00022714"/>
    </source>
</evidence>
<proteinExistence type="predicted"/>
<evidence type="ECO:0000256" key="12">
    <source>
        <dbReference type="ARBA" id="ARBA00022982"/>
    </source>
</evidence>
<dbReference type="GO" id="GO:0008121">
    <property type="term" value="F:quinol-cytochrome-c reductase activity"/>
    <property type="evidence" value="ECO:0007669"/>
    <property type="project" value="UniProtKB-EC"/>
</dbReference>
<comment type="subunit">
    <text evidence="3">The main subunits of complex b-c1 are: cytochrome b, cytochrome c1 and the Rieske protein.</text>
</comment>
<dbReference type="InterPro" id="IPR017941">
    <property type="entry name" value="Rieske_2Fe-2S"/>
</dbReference>
<evidence type="ECO:0000256" key="20">
    <source>
        <dbReference type="ARBA" id="ARBA00034078"/>
    </source>
</evidence>
<dbReference type="GO" id="GO:0046872">
    <property type="term" value="F:metal ion binding"/>
    <property type="evidence" value="ECO:0007669"/>
    <property type="project" value="UniProtKB-KW"/>
</dbReference>
<name>A0A381PIP3_9ZZZZ</name>
<dbReference type="PRINTS" id="PR00162">
    <property type="entry name" value="RIESKE"/>
</dbReference>
<organism evidence="23">
    <name type="scientific">marine metagenome</name>
    <dbReference type="NCBI Taxonomy" id="408172"/>
    <lineage>
        <taxon>unclassified sequences</taxon>
        <taxon>metagenomes</taxon>
        <taxon>ecological metagenomes</taxon>
    </lineage>
</organism>
<dbReference type="InterPro" id="IPR036922">
    <property type="entry name" value="Rieske_2Fe-2S_sf"/>
</dbReference>
<dbReference type="NCBIfam" id="TIGR01416">
    <property type="entry name" value="Rieske_proteo"/>
    <property type="match status" value="1"/>
</dbReference>
<evidence type="ECO:0000256" key="2">
    <source>
        <dbReference type="ARBA" id="ARBA00004162"/>
    </source>
</evidence>
<evidence type="ECO:0000256" key="13">
    <source>
        <dbReference type="ARBA" id="ARBA00022989"/>
    </source>
</evidence>